<evidence type="ECO:0000256" key="2">
    <source>
        <dbReference type="SAM" id="MobiDB-lite"/>
    </source>
</evidence>
<feature type="coiled-coil region" evidence="1">
    <location>
        <begin position="178"/>
        <end position="205"/>
    </location>
</feature>
<proteinExistence type="predicted"/>
<evidence type="ECO:0000313" key="3">
    <source>
        <dbReference type="EMBL" id="EDO47819.1"/>
    </source>
</evidence>
<dbReference type="AlphaFoldDB" id="A7RL83"/>
<reference evidence="3 4" key="1">
    <citation type="journal article" date="2007" name="Science">
        <title>Sea anemone genome reveals ancestral eumetazoan gene repertoire and genomic organization.</title>
        <authorList>
            <person name="Putnam N.H."/>
            <person name="Srivastava M."/>
            <person name="Hellsten U."/>
            <person name="Dirks B."/>
            <person name="Chapman J."/>
            <person name="Salamov A."/>
            <person name="Terry A."/>
            <person name="Shapiro H."/>
            <person name="Lindquist E."/>
            <person name="Kapitonov V.V."/>
            <person name="Jurka J."/>
            <person name="Genikhovich G."/>
            <person name="Grigoriev I.V."/>
            <person name="Lucas S.M."/>
            <person name="Steele R.E."/>
            <person name="Finnerty J.R."/>
            <person name="Technau U."/>
            <person name="Martindale M.Q."/>
            <person name="Rokhsar D.S."/>
        </authorList>
    </citation>
    <scope>NUCLEOTIDE SEQUENCE [LARGE SCALE GENOMIC DNA]</scope>
    <source>
        <strain evidence="4">CH2 X CH6</strain>
    </source>
</reference>
<dbReference type="OMA" id="XDINGTA"/>
<dbReference type="Proteomes" id="UP000001593">
    <property type="component" value="Unassembled WGS sequence"/>
</dbReference>
<dbReference type="InParanoid" id="A7RL83"/>
<evidence type="ECO:0000256" key="1">
    <source>
        <dbReference type="SAM" id="Coils"/>
    </source>
</evidence>
<dbReference type="EMBL" id="DS469517">
    <property type="protein sequence ID" value="EDO47819.1"/>
    <property type="molecule type" value="Genomic_DNA"/>
</dbReference>
<dbReference type="HOGENOM" id="CLU_1206030_0_0_1"/>
<feature type="region of interest" description="Disordered" evidence="2">
    <location>
        <begin position="112"/>
        <end position="136"/>
    </location>
</feature>
<evidence type="ECO:0000313" key="4">
    <source>
        <dbReference type="Proteomes" id="UP000001593"/>
    </source>
</evidence>
<dbReference type="KEGG" id="nve:5520020"/>
<organism evidence="3 4">
    <name type="scientific">Nematostella vectensis</name>
    <name type="common">Starlet sea anemone</name>
    <dbReference type="NCBI Taxonomy" id="45351"/>
    <lineage>
        <taxon>Eukaryota</taxon>
        <taxon>Metazoa</taxon>
        <taxon>Cnidaria</taxon>
        <taxon>Anthozoa</taxon>
        <taxon>Hexacorallia</taxon>
        <taxon>Actiniaria</taxon>
        <taxon>Edwardsiidae</taxon>
        <taxon>Nematostella</taxon>
    </lineage>
</organism>
<accession>A7RL83</accession>
<sequence length="230" mass="25404">MMASSSFSPCKTSISPSLANLTGPDGSQAHSVFNHTLLSPRQVTLNLAMGPSKASLGLVGGRSSQDSRLIGVLPGLPEEPPAIKNCNKGFVNNALFQDDELEFDDNSLLEAEPSQGYVQGSTDESDPSGYSGGSDMDDLDVGHFINYYLVEEEQCKPQTQKDTDFYKPKSPQKDSDMFAFFQKQTEVLEQNNNALQKQIDALREQTAFQTKVLKKLLMKKTRKRLKKDTE</sequence>
<gene>
    <name evidence="3" type="ORF">NEMVEDRAFT_v1g239077</name>
</gene>
<name>A7RL83_NEMVE</name>
<protein>
    <submittedName>
        <fullName evidence="3">Uncharacterized protein</fullName>
    </submittedName>
</protein>
<keyword evidence="4" id="KW-1185">Reference proteome</keyword>
<keyword evidence="1" id="KW-0175">Coiled coil</keyword>
<dbReference type="OrthoDB" id="10300898at2759"/>